<sequence length="293" mass="32730">MHRLQSIVLEHTQLLLKVMEYTAELDCVIALSVHAKENNYACPDLTEENLLTIKGGRHPLQEMYVTPFVANDTHVEKEKSRMKILTGPNASGKSVYLKQVGLIVFLAHIGSYVPAESATIGITDRIFTRIHTRETVSVGLSTFMIDLNQVASAVQFAGERSLILIDEFGKGTATVDGLSLLTACLKHWLSAGNRCPKVLVSTHFHSIIQQKLLPLTPLLRFQTMETMQNGDELVFLYQLVDGYTNTSYACHIAALAGISSDLVQRGHEILDLIRNNKPIKRKDSKENEEEMKR</sequence>
<evidence type="ECO:0000256" key="1">
    <source>
        <dbReference type="ARBA" id="ARBA00006271"/>
    </source>
</evidence>
<dbReference type="Gene3D" id="3.40.50.300">
    <property type="entry name" value="P-loop containing nucleotide triphosphate hydrolases"/>
    <property type="match status" value="1"/>
</dbReference>
<dbReference type="SUPFAM" id="SSF52540">
    <property type="entry name" value="P-loop containing nucleoside triphosphate hydrolases"/>
    <property type="match status" value="1"/>
</dbReference>
<dbReference type="InterPro" id="IPR000432">
    <property type="entry name" value="DNA_mismatch_repair_MutS_C"/>
</dbReference>
<evidence type="ECO:0000256" key="3">
    <source>
        <dbReference type="ARBA" id="ARBA00022840"/>
    </source>
</evidence>
<protein>
    <submittedName>
        <fullName evidence="5">MutS homolog 5-like isoform X1</fullName>
    </submittedName>
</protein>
<evidence type="ECO:0000313" key="6">
    <source>
        <dbReference type="Proteomes" id="UP001152795"/>
    </source>
</evidence>
<comment type="caution">
    <text evidence="5">The sequence shown here is derived from an EMBL/GenBank/DDBJ whole genome shotgun (WGS) entry which is preliminary data.</text>
</comment>
<dbReference type="InterPro" id="IPR045076">
    <property type="entry name" value="MutS"/>
</dbReference>
<proteinExistence type="inferred from homology"/>
<evidence type="ECO:0000313" key="5">
    <source>
        <dbReference type="EMBL" id="CAB4024908.1"/>
    </source>
</evidence>
<dbReference type="GO" id="GO:0006298">
    <property type="term" value="P:mismatch repair"/>
    <property type="evidence" value="ECO:0007669"/>
    <property type="project" value="InterPro"/>
</dbReference>
<dbReference type="AlphaFoldDB" id="A0A6S7J3B2"/>
<dbReference type="GO" id="GO:0051026">
    <property type="term" value="P:chiasma assembly"/>
    <property type="evidence" value="ECO:0007669"/>
    <property type="project" value="TreeGrafter"/>
</dbReference>
<accession>A0A6S7J3B2</accession>
<dbReference type="SMART" id="SM00534">
    <property type="entry name" value="MUTSac"/>
    <property type="match status" value="1"/>
</dbReference>
<gene>
    <name evidence="5" type="ORF">PACLA_8A027764</name>
</gene>
<keyword evidence="2" id="KW-0547">Nucleotide-binding</keyword>
<dbReference type="FunFam" id="3.40.50.300:FF:000820">
    <property type="entry name" value="MutS homolog 5 (E. coli)"/>
    <property type="match status" value="1"/>
</dbReference>
<dbReference type="Proteomes" id="UP001152795">
    <property type="component" value="Unassembled WGS sequence"/>
</dbReference>
<dbReference type="PANTHER" id="PTHR11361">
    <property type="entry name" value="DNA MISMATCH REPAIR PROTEIN MUTS FAMILY MEMBER"/>
    <property type="match status" value="1"/>
</dbReference>
<evidence type="ECO:0000256" key="4">
    <source>
        <dbReference type="ARBA" id="ARBA00023125"/>
    </source>
</evidence>
<dbReference type="PROSITE" id="PS00486">
    <property type="entry name" value="DNA_MISMATCH_REPAIR_2"/>
    <property type="match status" value="1"/>
</dbReference>
<dbReference type="GO" id="GO:0005524">
    <property type="term" value="F:ATP binding"/>
    <property type="evidence" value="ECO:0007669"/>
    <property type="project" value="UniProtKB-KW"/>
</dbReference>
<comment type="similarity">
    <text evidence="1">Belongs to the DNA mismatch repair MutS family.</text>
</comment>
<dbReference type="OrthoDB" id="29596at2759"/>
<dbReference type="PANTHER" id="PTHR11361:SF20">
    <property type="entry name" value="MUTS PROTEIN HOMOLOG 5"/>
    <property type="match status" value="1"/>
</dbReference>
<dbReference type="GO" id="GO:0005634">
    <property type="term" value="C:nucleus"/>
    <property type="evidence" value="ECO:0007669"/>
    <property type="project" value="TreeGrafter"/>
</dbReference>
<keyword evidence="4" id="KW-0238">DNA-binding</keyword>
<dbReference type="GO" id="GO:0140664">
    <property type="term" value="F:ATP-dependent DNA damage sensor activity"/>
    <property type="evidence" value="ECO:0007669"/>
    <property type="project" value="InterPro"/>
</dbReference>
<dbReference type="InterPro" id="IPR027417">
    <property type="entry name" value="P-loop_NTPase"/>
</dbReference>
<dbReference type="CDD" id="cd03281">
    <property type="entry name" value="ABC_MSH5_euk"/>
    <property type="match status" value="1"/>
</dbReference>
<dbReference type="EMBL" id="CACRXK020013297">
    <property type="protein sequence ID" value="CAB4024908.1"/>
    <property type="molecule type" value="Genomic_DNA"/>
</dbReference>
<dbReference type="Pfam" id="PF00488">
    <property type="entry name" value="MutS_V"/>
    <property type="match status" value="1"/>
</dbReference>
<organism evidence="5 6">
    <name type="scientific">Paramuricea clavata</name>
    <name type="common">Red gorgonian</name>
    <name type="synonym">Violescent sea-whip</name>
    <dbReference type="NCBI Taxonomy" id="317549"/>
    <lineage>
        <taxon>Eukaryota</taxon>
        <taxon>Metazoa</taxon>
        <taxon>Cnidaria</taxon>
        <taxon>Anthozoa</taxon>
        <taxon>Octocorallia</taxon>
        <taxon>Malacalcyonacea</taxon>
        <taxon>Plexauridae</taxon>
        <taxon>Paramuricea</taxon>
    </lineage>
</organism>
<dbReference type="GO" id="GO:0030983">
    <property type="term" value="F:mismatched DNA binding"/>
    <property type="evidence" value="ECO:0007669"/>
    <property type="project" value="InterPro"/>
</dbReference>
<evidence type="ECO:0000256" key="2">
    <source>
        <dbReference type="ARBA" id="ARBA00022741"/>
    </source>
</evidence>
<name>A0A6S7J3B2_PARCT</name>
<keyword evidence="3" id="KW-0067">ATP-binding</keyword>
<keyword evidence="6" id="KW-1185">Reference proteome</keyword>
<reference evidence="5" key="1">
    <citation type="submission" date="2020-04" db="EMBL/GenBank/DDBJ databases">
        <authorList>
            <person name="Alioto T."/>
            <person name="Alioto T."/>
            <person name="Gomez Garrido J."/>
        </authorList>
    </citation>
    <scope>NUCLEOTIDE SEQUENCE</scope>
    <source>
        <strain evidence="5">A484AB</strain>
    </source>
</reference>